<evidence type="ECO:0000256" key="3">
    <source>
        <dbReference type="ARBA" id="ARBA00023002"/>
    </source>
</evidence>
<dbReference type="SUPFAM" id="SSF47741">
    <property type="entry name" value="CO dehydrogenase ISP C-domain like"/>
    <property type="match status" value="1"/>
</dbReference>
<comment type="similarity">
    <text evidence="1">Belongs to the xanthine dehydrogenase family.</text>
</comment>
<dbReference type="InterPro" id="IPR037165">
    <property type="entry name" value="AldOxase/xan_DH_Mopterin-bd_sf"/>
</dbReference>
<dbReference type="InterPro" id="IPR036010">
    <property type="entry name" value="2Fe-2S_ferredoxin-like_sf"/>
</dbReference>
<dbReference type="InterPro" id="IPR046867">
    <property type="entry name" value="AldOxase/xan_DH_MoCoBD2"/>
</dbReference>
<dbReference type="InterPro" id="IPR008274">
    <property type="entry name" value="AldOxase/xan_DH_MoCoBD1"/>
</dbReference>
<dbReference type="Pfam" id="PF20256">
    <property type="entry name" value="MoCoBD_2"/>
    <property type="match status" value="1"/>
</dbReference>
<dbReference type="Pfam" id="PF00111">
    <property type="entry name" value="Fer2"/>
    <property type="match status" value="1"/>
</dbReference>
<dbReference type="SUPFAM" id="SSF54665">
    <property type="entry name" value="CO dehydrogenase molybdoprotein N-domain-like"/>
    <property type="match status" value="1"/>
</dbReference>
<organism evidence="6 7">
    <name type="scientific">Candidatus Thermofonsia Clade 3 bacterium</name>
    <dbReference type="NCBI Taxonomy" id="2364212"/>
    <lineage>
        <taxon>Bacteria</taxon>
        <taxon>Bacillati</taxon>
        <taxon>Chloroflexota</taxon>
        <taxon>Candidatus Thermofontia</taxon>
        <taxon>Candidatus Thermofonsia Clade 3</taxon>
    </lineage>
</organism>
<dbReference type="InterPro" id="IPR002888">
    <property type="entry name" value="2Fe-2S-bd"/>
</dbReference>
<dbReference type="PANTHER" id="PTHR11908">
    <property type="entry name" value="XANTHINE DEHYDROGENASE"/>
    <property type="match status" value="1"/>
</dbReference>
<evidence type="ECO:0000256" key="1">
    <source>
        <dbReference type="ARBA" id="ARBA00006849"/>
    </source>
</evidence>
<comment type="caution">
    <text evidence="6">The sequence shown here is derived from an EMBL/GenBank/DDBJ whole genome shotgun (WGS) entry which is preliminary data.</text>
</comment>
<evidence type="ECO:0000259" key="5">
    <source>
        <dbReference type="PROSITE" id="PS51085"/>
    </source>
</evidence>
<evidence type="ECO:0000313" key="6">
    <source>
        <dbReference type="EMBL" id="PJF48397.1"/>
    </source>
</evidence>
<dbReference type="Pfam" id="PF02738">
    <property type="entry name" value="MoCoBD_1"/>
    <property type="match status" value="1"/>
</dbReference>
<reference evidence="6 7" key="1">
    <citation type="submission" date="2017-11" db="EMBL/GenBank/DDBJ databases">
        <title>Evolution of Phototrophy in the Chloroflexi Phylum Driven by Horizontal Gene Transfer.</title>
        <authorList>
            <person name="Ward L.M."/>
            <person name="Hemp J."/>
            <person name="Shih P.M."/>
            <person name="Mcglynn S.E."/>
            <person name="Fischer W."/>
        </authorList>
    </citation>
    <scope>NUCLEOTIDE SEQUENCE [LARGE SCALE GENOMIC DNA]</scope>
    <source>
        <strain evidence="6">JP3_7</strain>
    </source>
</reference>
<dbReference type="SUPFAM" id="SSF56003">
    <property type="entry name" value="Molybdenum cofactor-binding domain"/>
    <property type="match status" value="1"/>
</dbReference>
<protein>
    <submittedName>
        <fullName evidence="6">Aldehyde oxidoreductase</fullName>
    </submittedName>
</protein>
<dbReference type="SUPFAM" id="SSF54292">
    <property type="entry name" value="2Fe-2S ferredoxin-like"/>
    <property type="match status" value="1"/>
</dbReference>
<feature type="domain" description="2Fe-2S ferredoxin-type" evidence="5">
    <location>
        <begin position="5"/>
        <end position="81"/>
    </location>
</feature>
<dbReference type="PANTHER" id="PTHR11908:SF157">
    <property type="entry name" value="XANTHINE DEHYDROGENASE SUBUNIT D-RELATED"/>
    <property type="match status" value="1"/>
</dbReference>
<dbReference type="GO" id="GO:0005506">
    <property type="term" value="F:iron ion binding"/>
    <property type="evidence" value="ECO:0007669"/>
    <property type="project" value="InterPro"/>
</dbReference>
<dbReference type="InterPro" id="IPR001041">
    <property type="entry name" value="2Fe-2S_ferredoxin-type"/>
</dbReference>
<dbReference type="PROSITE" id="PS00197">
    <property type="entry name" value="2FE2S_FER_1"/>
    <property type="match status" value="1"/>
</dbReference>
<dbReference type="CDD" id="cd00207">
    <property type="entry name" value="fer2"/>
    <property type="match status" value="1"/>
</dbReference>
<dbReference type="Gene3D" id="3.10.20.30">
    <property type="match status" value="1"/>
</dbReference>
<keyword evidence="2" id="KW-0479">Metal-binding</keyword>
<dbReference type="InterPro" id="IPR006058">
    <property type="entry name" value="2Fe2S_fd_BS"/>
</dbReference>
<evidence type="ECO:0000256" key="2">
    <source>
        <dbReference type="ARBA" id="ARBA00022723"/>
    </source>
</evidence>
<dbReference type="PROSITE" id="PS51085">
    <property type="entry name" value="2FE2S_FER_2"/>
    <property type="match status" value="1"/>
</dbReference>
<dbReference type="Pfam" id="PF01315">
    <property type="entry name" value="Ald_Xan_dh_C"/>
    <property type="match status" value="1"/>
</dbReference>
<dbReference type="Pfam" id="PF01799">
    <property type="entry name" value="Fer2_2"/>
    <property type="match status" value="1"/>
</dbReference>
<gene>
    <name evidence="6" type="ORF">CUN48_03905</name>
</gene>
<dbReference type="InterPro" id="IPR000674">
    <property type="entry name" value="Ald_Oxase/Xan_DH_a/b"/>
</dbReference>
<dbReference type="Proteomes" id="UP000230790">
    <property type="component" value="Unassembled WGS sequence"/>
</dbReference>
<evidence type="ECO:0000256" key="4">
    <source>
        <dbReference type="ARBA" id="ARBA00023004"/>
    </source>
</evidence>
<dbReference type="SMART" id="SM01008">
    <property type="entry name" value="Ald_Xan_dh_C"/>
    <property type="match status" value="1"/>
</dbReference>
<evidence type="ECO:0000313" key="7">
    <source>
        <dbReference type="Proteomes" id="UP000230790"/>
    </source>
</evidence>
<name>A0A2M8QF13_9CHLR</name>
<dbReference type="GO" id="GO:0016491">
    <property type="term" value="F:oxidoreductase activity"/>
    <property type="evidence" value="ECO:0007669"/>
    <property type="project" value="UniProtKB-KW"/>
</dbReference>
<sequence length="926" mass="98617">MTHTASLTFTVNGRPVTVDVRPSAFLAEVLREQLGLTGVKIGCNEAECGICTVLVDGAPVNSCIYPALKANGARVETIEGLARGGQLHPLQQAFIEQGAVQCGFCTPGLIMTAKALLDANPNPSEDDIKHALKDTYCRCTGYVSVIAAIKQAAGQNGHLALPETRPPLNVVGKPLPRPDAVAKVTGAAKYTDDYVFPGMLHACTLRAGIPHARIARIDTSKAKALPGVVAVLTHEDVPGAKNHGLVYADWPVLCYDKVRYVGDAVAIVAAETREIAEQALRLIEVEYEPLPVVDDPVKALAPDAPKVHESGNLLKHIHVEKGDVERGLAEADVIIEGEYETATTEHAFLEPECAIGRVTDDGRVEVYVGSQIPYADRKQIAAALGVPESQVRVIGTLIGGGFGGKEDIAGQIHVALLARATGRPVKMLYRRSESLIFHPKRHAVKFKVKVGAKRDGTFTAMRIELWGDTGAYASLGDKVMTRAATHASGPYEVPHVKIDCYAAYTNNVPAGAFRGFGVTQSCFAIESAIDELAHRLNLDPIEVRRKNALRVGSVTNTGALIRESCGLLTCIEKVADALNDDLAQAQGSWVFRRPDKPNRVYAWGFAAAYKNTGLGGGANDCSTVEVEAFSNGSVEVRTSAAEIGQGLVGVLASIAAEELGLPYERVHVLLSDTDLTPDGGPTTASRQTYVTGNAARLASIKLRQQLAAVAAEMLDAPADALTFCDGQVRAGDRAVSFAEVVQQAHAEGQSTRLSHLYEAPKTQPLGAGGDMHVAFSYAAQAALVEVNELTGEVACLKVISATDVGRAINPLALQGQIDGGIVMCIGNALTEEFIQEKGIPYTDRLARYKMPSIRHTPEIVSFIVEDAAADGPYGAKGVGEISSIPTTPAITNAIYAATGVRVRRLPVDQDWLLRTMKARRQRVNAK</sequence>
<dbReference type="Gene3D" id="3.30.365.10">
    <property type="entry name" value="Aldehyde oxidase/xanthine dehydrogenase, molybdopterin binding domain"/>
    <property type="match status" value="4"/>
</dbReference>
<proteinExistence type="inferred from homology"/>
<dbReference type="InterPro" id="IPR016208">
    <property type="entry name" value="Ald_Oxase/xanthine_DH-like"/>
</dbReference>
<dbReference type="Gene3D" id="3.90.1170.50">
    <property type="entry name" value="Aldehyde oxidase/xanthine dehydrogenase, a/b hammerhead"/>
    <property type="match status" value="1"/>
</dbReference>
<dbReference type="GO" id="GO:0051537">
    <property type="term" value="F:2 iron, 2 sulfur cluster binding"/>
    <property type="evidence" value="ECO:0007669"/>
    <property type="project" value="InterPro"/>
</dbReference>
<dbReference type="Gene3D" id="1.10.150.120">
    <property type="entry name" value="[2Fe-2S]-binding domain"/>
    <property type="match status" value="1"/>
</dbReference>
<dbReference type="AlphaFoldDB" id="A0A2M8QF13"/>
<dbReference type="InterPro" id="IPR036884">
    <property type="entry name" value="2Fe-2S-bd_dom_sf"/>
</dbReference>
<dbReference type="InterPro" id="IPR012675">
    <property type="entry name" value="Beta-grasp_dom_sf"/>
</dbReference>
<keyword evidence="4" id="KW-0408">Iron</keyword>
<dbReference type="InterPro" id="IPR036856">
    <property type="entry name" value="Ald_Oxase/Xan_DH_a/b_sf"/>
</dbReference>
<dbReference type="EMBL" id="PGTN01000016">
    <property type="protein sequence ID" value="PJF48397.1"/>
    <property type="molecule type" value="Genomic_DNA"/>
</dbReference>
<keyword evidence="3" id="KW-0560">Oxidoreductase</keyword>
<accession>A0A2M8QF13</accession>